<dbReference type="InterPro" id="IPR027417">
    <property type="entry name" value="P-loop_NTPase"/>
</dbReference>
<dbReference type="Pfam" id="PF13481">
    <property type="entry name" value="AAA_25"/>
    <property type="match status" value="1"/>
</dbReference>
<dbReference type="Proteomes" id="UP000186004">
    <property type="component" value="Unassembled WGS sequence"/>
</dbReference>
<evidence type="ECO:0000313" key="1">
    <source>
        <dbReference type="EMBL" id="SIR65372.1"/>
    </source>
</evidence>
<organism evidence="1 2">
    <name type="scientific">Micromonospora avicenniae</name>
    <dbReference type="NCBI Taxonomy" id="1198245"/>
    <lineage>
        <taxon>Bacteria</taxon>
        <taxon>Bacillati</taxon>
        <taxon>Actinomycetota</taxon>
        <taxon>Actinomycetes</taxon>
        <taxon>Micromonosporales</taxon>
        <taxon>Micromonosporaceae</taxon>
        <taxon>Micromonospora</taxon>
    </lineage>
</organism>
<dbReference type="AlphaFoldDB" id="A0A1N7CP53"/>
<keyword evidence="2" id="KW-1185">Reference proteome</keyword>
<dbReference type="EMBL" id="FTNF01000013">
    <property type="protein sequence ID" value="SIR65372.1"/>
    <property type="molecule type" value="Genomic_DNA"/>
</dbReference>
<gene>
    <name evidence="1" type="ORF">SAMN05444858_113189</name>
</gene>
<name>A0A1N7CP53_9ACTN</name>
<dbReference type="SUPFAM" id="SSF52540">
    <property type="entry name" value="P-loop containing nucleoside triphosphate hydrolases"/>
    <property type="match status" value="1"/>
</dbReference>
<evidence type="ECO:0000313" key="2">
    <source>
        <dbReference type="Proteomes" id="UP000186004"/>
    </source>
</evidence>
<accession>A0A1N7CP53</accession>
<protein>
    <submittedName>
        <fullName evidence="1">AAA domain-containing protein</fullName>
    </submittedName>
</protein>
<dbReference type="STRING" id="1198245.SAMN05444858_113189"/>
<sequence>MVQMPTAWVEGLTQGREWKPIPKAKATSKATEEWLAERAGGEPCEHLRSAITRAALWFAENGRDGAHDYMRDLVWGLIRDARDGHRGISTALAATQRAFLAEVRDRRSLADAEGEWQRALDGAVAGVRADGVEPGEEDDCDLGLDAWRTTTEEPDTAELYKKLGTILTRSDLDALPDPEPLIEGMLTYRSAVLMVGATGTNKTFSALGMACSVATGRPWLGHRVALTGPVVYVVGEGAFGLKNRIAAWEEHNGTTVPPDRLLFLLRPASLTDRDFWRALTALVRERSARLVILDTFSSLAPDADETTEAATATRRLADLSADNDCTAILVHHTGWGPQDRARGGSQLESNVDEVLVLEKADPKDPNGPVSLTRKKVKEGPAGARIWVERTEVGSSAVLEKSLPPVEDEAKRGPNRNDIQIGLLAWVEEHPQETQAQILRAIQAEMRIGEKKAKTEFDALVRDGMLVQKTIERLENGRPRKRDVWEARSIRIQAPRGSTSE</sequence>
<proteinExistence type="predicted"/>
<reference evidence="1 2" key="1">
    <citation type="submission" date="2017-01" db="EMBL/GenBank/DDBJ databases">
        <authorList>
            <person name="Mah S.A."/>
            <person name="Swanson W.J."/>
            <person name="Moy G.W."/>
            <person name="Vacquier V.D."/>
        </authorList>
    </citation>
    <scope>NUCLEOTIDE SEQUENCE [LARGE SCALE GENOMIC DNA]</scope>
    <source>
        <strain evidence="1 2">DSM 45758</strain>
    </source>
</reference>
<dbReference type="Gene3D" id="3.40.50.300">
    <property type="entry name" value="P-loop containing nucleotide triphosphate hydrolases"/>
    <property type="match status" value="1"/>
</dbReference>